<name>A0A4W5M7F3_9TELE</name>
<organism evidence="11 12">
    <name type="scientific">Hucho hucho</name>
    <name type="common">huchen</name>
    <dbReference type="NCBI Taxonomy" id="62062"/>
    <lineage>
        <taxon>Eukaryota</taxon>
        <taxon>Metazoa</taxon>
        <taxon>Chordata</taxon>
        <taxon>Craniata</taxon>
        <taxon>Vertebrata</taxon>
        <taxon>Euteleostomi</taxon>
        <taxon>Actinopterygii</taxon>
        <taxon>Neopterygii</taxon>
        <taxon>Teleostei</taxon>
        <taxon>Protacanthopterygii</taxon>
        <taxon>Salmoniformes</taxon>
        <taxon>Salmonidae</taxon>
        <taxon>Salmoninae</taxon>
        <taxon>Hucho</taxon>
    </lineage>
</organism>
<dbReference type="GeneTree" id="ENSGT00390000013558"/>
<dbReference type="Gene3D" id="1.10.1060.10">
    <property type="entry name" value="Alpha-helical ferredoxin"/>
    <property type="match status" value="1"/>
</dbReference>
<dbReference type="GO" id="GO:0046872">
    <property type="term" value="F:metal ion binding"/>
    <property type="evidence" value="ECO:0007669"/>
    <property type="project" value="UniProtKB-KW"/>
</dbReference>
<evidence type="ECO:0000256" key="1">
    <source>
        <dbReference type="ARBA" id="ARBA00001927"/>
    </source>
</evidence>
<evidence type="ECO:0000256" key="5">
    <source>
        <dbReference type="ARBA" id="ARBA00022723"/>
    </source>
</evidence>
<evidence type="ECO:0000259" key="10">
    <source>
        <dbReference type="Pfam" id="PF13085"/>
    </source>
</evidence>
<dbReference type="SUPFAM" id="SSF54292">
    <property type="entry name" value="2Fe-2S ferredoxin-like"/>
    <property type="match status" value="1"/>
</dbReference>
<keyword evidence="7" id="KW-0408">Iron</keyword>
<evidence type="ECO:0000256" key="4">
    <source>
        <dbReference type="ARBA" id="ARBA00022485"/>
    </source>
</evidence>
<evidence type="ECO:0000256" key="8">
    <source>
        <dbReference type="ARBA" id="ARBA00023014"/>
    </source>
</evidence>
<dbReference type="Ensembl" id="ENSHHUT00000035236.1">
    <property type="protein sequence ID" value="ENSHHUP00000033878.1"/>
    <property type="gene ID" value="ENSHHUG00000021205.1"/>
</dbReference>
<dbReference type="NCBIfam" id="TIGR00384">
    <property type="entry name" value="dhsB"/>
    <property type="match status" value="1"/>
</dbReference>
<evidence type="ECO:0000313" key="11">
    <source>
        <dbReference type="Ensembl" id="ENSHHUP00000033878.1"/>
    </source>
</evidence>
<comment type="cofactor">
    <cofactor evidence="9">
        <name>[2Fe-2S] cluster</name>
        <dbReference type="ChEBI" id="CHEBI:190135"/>
    </cofactor>
</comment>
<dbReference type="STRING" id="62062.ENSHHUP00000033878"/>
<sequence>MVASAFFAVNFFNHKWQHVLGGTVIRLCLLSMFLSCHTAAALAPEPRIKHFQIYHWDPDTTGDKPRICGPIVLDALINIKNEMDPTLTFRHSCICGTCAMNINGGNTLASLNKLDINTSKPIKSYPLPHMYVKDLVPAMNNFYAQYKSIEPFLNKRDESQEGKEQYHQTVEEGLLEHPIYIFCACCSTSCPSYWWNGDQYLGPAVLMQAYCWLIESRDEFTEDRPSKDPFSLPLLPGGSEVLEYIEKVSNTMWQQTE</sequence>
<evidence type="ECO:0000256" key="2">
    <source>
        <dbReference type="ARBA" id="ARBA00001966"/>
    </source>
</evidence>
<dbReference type="PANTHER" id="PTHR11921">
    <property type="entry name" value="SUCCINATE DEHYDROGENASE IRON-SULFUR PROTEIN"/>
    <property type="match status" value="1"/>
</dbReference>
<evidence type="ECO:0000313" key="12">
    <source>
        <dbReference type="Proteomes" id="UP000314982"/>
    </source>
</evidence>
<keyword evidence="5" id="KW-0479">Metal-binding</keyword>
<evidence type="ECO:0000256" key="6">
    <source>
        <dbReference type="ARBA" id="ARBA00023002"/>
    </source>
</evidence>
<keyword evidence="8" id="KW-0411">Iron-sulfur</keyword>
<reference evidence="11" key="2">
    <citation type="submission" date="2025-08" db="UniProtKB">
        <authorList>
            <consortium name="Ensembl"/>
        </authorList>
    </citation>
    <scope>IDENTIFICATION</scope>
</reference>
<dbReference type="GO" id="GO:0051539">
    <property type="term" value="F:4 iron, 4 sulfur cluster binding"/>
    <property type="evidence" value="ECO:0007669"/>
    <property type="project" value="UniProtKB-KW"/>
</dbReference>
<comment type="similarity">
    <text evidence="3">Belongs to the succinate dehydrogenase/fumarate reductase iron-sulfur protein family.</text>
</comment>
<reference evidence="12" key="1">
    <citation type="submission" date="2018-06" db="EMBL/GenBank/DDBJ databases">
        <title>Genome assembly of Danube salmon.</title>
        <authorList>
            <person name="Macqueen D.J."/>
            <person name="Gundappa M.K."/>
        </authorList>
    </citation>
    <scope>NUCLEOTIDE SEQUENCE [LARGE SCALE GENOMIC DNA]</scope>
</reference>
<dbReference type="GO" id="GO:0022904">
    <property type="term" value="P:respiratory electron transport chain"/>
    <property type="evidence" value="ECO:0007669"/>
    <property type="project" value="TreeGrafter"/>
</dbReference>
<dbReference type="Pfam" id="PF13085">
    <property type="entry name" value="Fer2_3"/>
    <property type="match status" value="1"/>
</dbReference>
<dbReference type="GO" id="GO:0031966">
    <property type="term" value="C:mitochondrial membrane"/>
    <property type="evidence" value="ECO:0007669"/>
    <property type="project" value="TreeGrafter"/>
</dbReference>
<dbReference type="InterPro" id="IPR009051">
    <property type="entry name" value="Helical_ferredxn"/>
</dbReference>
<comment type="cofactor">
    <cofactor evidence="2">
        <name>[4Fe-4S] cluster</name>
        <dbReference type="ChEBI" id="CHEBI:49883"/>
    </cofactor>
</comment>
<reference evidence="11" key="3">
    <citation type="submission" date="2025-09" db="UniProtKB">
        <authorList>
            <consortium name="Ensembl"/>
        </authorList>
    </citation>
    <scope>IDENTIFICATION</scope>
</reference>
<dbReference type="SUPFAM" id="SSF46548">
    <property type="entry name" value="alpha-helical ferredoxin"/>
    <property type="match status" value="1"/>
</dbReference>
<keyword evidence="12" id="KW-1185">Reference proteome</keyword>
<protein>
    <submittedName>
        <fullName evidence="11">Succinate dehydrogenase complex iron sulfur subunit B</fullName>
    </submittedName>
</protein>
<dbReference type="GO" id="GO:0016491">
    <property type="term" value="F:oxidoreductase activity"/>
    <property type="evidence" value="ECO:0007669"/>
    <property type="project" value="UniProtKB-KW"/>
</dbReference>
<comment type="cofactor">
    <cofactor evidence="1">
        <name>[3Fe-4S] cluster</name>
        <dbReference type="ChEBI" id="CHEBI:21137"/>
    </cofactor>
</comment>
<keyword evidence="6" id="KW-0560">Oxidoreductase</keyword>
<dbReference type="Gene3D" id="3.10.20.30">
    <property type="match status" value="1"/>
</dbReference>
<evidence type="ECO:0000256" key="3">
    <source>
        <dbReference type="ARBA" id="ARBA00009433"/>
    </source>
</evidence>
<dbReference type="GO" id="GO:0009055">
    <property type="term" value="F:electron transfer activity"/>
    <property type="evidence" value="ECO:0007669"/>
    <property type="project" value="InterPro"/>
</dbReference>
<dbReference type="GO" id="GO:0006099">
    <property type="term" value="P:tricarboxylic acid cycle"/>
    <property type="evidence" value="ECO:0007669"/>
    <property type="project" value="InterPro"/>
</dbReference>
<proteinExistence type="inferred from homology"/>
<keyword evidence="4" id="KW-0004">4Fe-4S</keyword>
<evidence type="ECO:0000256" key="7">
    <source>
        <dbReference type="ARBA" id="ARBA00023004"/>
    </source>
</evidence>
<dbReference type="InterPro" id="IPR004489">
    <property type="entry name" value="Succ_DH/fum_Rdtase_Fe-S"/>
</dbReference>
<accession>A0A4W5M7F3</accession>
<dbReference type="Proteomes" id="UP000314982">
    <property type="component" value="Unassembled WGS sequence"/>
</dbReference>
<dbReference type="InterPro" id="IPR025192">
    <property type="entry name" value="Succ_DH/fum_Rdtase_N"/>
</dbReference>
<feature type="domain" description="Succinate dehydogenase/fumarate reductase N-terminal" evidence="10">
    <location>
        <begin position="71"/>
        <end position="143"/>
    </location>
</feature>
<evidence type="ECO:0000256" key="9">
    <source>
        <dbReference type="ARBA" id="ARBA00034078"/>
    </source>
</evidence>
<dbReference type="InterPro" id="IPR036010">
    <property type="entry name" value="2Fe-2S_ferredoxin-like_sf"/>
</dbReference>
<dbReference type="InterPro" id="IPR012675">
    <property type="entry name" value="Beta-grasp_dom_sf"/>
</dbReference>
<dbReference type="InterPro" id="IPR050573">
    <property type="entry name" value="SDH/FRD_Iron-Sulfur"/>
</dbReference>
<dbReference type="AlphaFoldDB" id="A0A4W5M7F3"/>
<dbReference type="PANTHER" id="PTHR11921:SF29">
    <property type="entry name" value="SUCCINATE DEHYDROGENASE [UBIQUINONE] IRON-SULFUR SUBUNIT, MITOCHONDRIAL"/>
    <property type="match status" value="1"/>
</dbReference>